<protein>
    <submittedName>
        <fullName evidence="1">Uncharacterized protein</fullName>
    </submittedName>
</protein>
<dbReference type="EMBL" id="VSSQ01000097">
    <property type="protein sequence ID" value="MPL76359.1"/>
    <property type="molecule type" value="Genomic_DNA"/>
</dbReference>
<name>A0A644UBY0_9ZZZZ</name>
<sequence>MGKILSKVEIEKSLNNYRNIGNMDNLYREHYVVSNNLTRDTHERYCDVVCASLLAHIKSLTDDVSFDIIDRHTTSKHYNMSDIHTGVIENLASGRVEEHIAMQMKGKDYDFIGKVLDYQTPLKSKRSDEAGKIDLLAITGSVLRIIELKIPNSKESLLRCVLEAYTYFRKIHKQHLTEDFKLTGGAIVIPAVLVADGGHQVKEYLRDNSLTVTLMHKLGVEIFTYVVDANNQVTKVSKPWLNKNNYI</sequence>
<comment type="caution">
    <text evidence="1">The sequence shown here is derived from an EMBL/GenBank/DDBJ whole genome shotgun (WGS) entry which is preliminary data.</text>
</comment>
<accession>A0A644UBY0</accession>
<proteinExistence type="predicted"/>
<reference evidence="1" key="1">
    <citation type="submission" date="2019-08" db="EMBL/GenBank/DDBJ databases">
        <authorList>
            <person name="Kucharzyk K."/>
            <person name="Murdoch R.W."/>
            <person name="Higgins S."/>
            <person name="Loffler F."/>
        </authorList>
    </citation>
    <scope>NUCLEOTIDE SEQUENCE</scope>
</reference>
<dbReference type="AlphaFoldDB" id="A0A644UBY0"/>
<organism evidence="1">
    <name type="scientific">bioreactor metagenome</name>
    <dbReference type="NCBI Taxonomy" id="1076179"/>
    <lineage>
        <taxon>unclassified sequences</taxon>
        <taxon>metagenomes</taxon>
        <taxon>ecological metagenomes</taxon>
    </lineage>
</organism>
<gene>
    <name evidence="1" type="ORF">SDC9_22204</name>
</gene>
<evidence type="ECO:0000313" key="1">
    <source>
        <dbReference type="EMBL" id="MPL76359.1"/>
    </source>
</evidence>